<dbReference type="EMBL" id="FOJA01000001">
    <property type="protein sequence ID" value="SEW19018.1"/>
    <property type="molecule type" value="Genomic_DNA"/>
</dbReference>
<dbReference type="RefSeq" id="WP_089669294.1">
    <property type="nucleotide sequence ID" value="NZ_FOJA01000001.1"/>
</dbReference>
<evidence type="ECO:0000313" key="3">
    <source>
        <dbReference type="Proteomes" id="UP000198518"/>
    </source>
</evidence>
<evidence type="ECO:0000256" key="1">
    <source>
        <dbReference type="SAM" id="MobiDB-lite"/>
    </source>
</evidence>
<feature type="region of interest" description="Disordered" evidence="1">
    <location>
        <begin position="121"/>
        <end position="141"/>
    </location>
</feature>
<keyword evidence="3" id="KW-1185">Reference proteome</keyword>
<accession>A0A1I0PX09</accession>
<dbReference type="AlphaFoldDB" id="A0A1I0PX09"/>
<protein>
    <submittedName>
        <fullName evidence="2">Uncharacterized protein</fullName>
    </submittedName>
</protein>
<dbReference type="OrthoDB" id="253174at2157"/>
<dbReference type="PROSITE" id="PS51257">
    <property type="entry name" value="PROKAR_LIPOPROTEIN"/>
    <property type="match status" value="1"/>
</dbReference>
<sequence length="141" mass="14859">MRRRTVLAGVAGLASTAGCFRLLADETVRVRVKRPPEGDAADADHQCALGDGFVTDHPTLERVASAAANAPRDEWVTEDVDPETGRALASDLHGHCSAVGGVYHYDDTAFVVEVTDGSESLFPGTTTGSEAIRGVHPDTRS</sequence>
<organism evidence="2 3">
    <name type="scientific">Halobacterium jilantaiense</name>
    <dbReference type="NCBI Taxonomy" id="355548"/>
    <lineage>
        <taxon>Archaea</taxon>
        <taxon>Methanobacteriati</taxon>
        <taxon>Methanobacteriota</taxon>
        <taxon>Stenosarchaea group</taxon>
        <taxon>Halobacteria</taxon>
        <taxon>Halobacteriales</taxon>
        <taxon>Halobacteriaceae</taxon>
        <taxon>Halobacterium</taxon>
    </lineage>
</organism>
<dbReference type="Proteomes" id="UP000198518">
    <property type="component" value="Unassembled WGS sequence"/>
</dbReference>
<evidence type="ECO:0000313" key="2">
    <source>
        <dbReference type="EMBL" id="SEW19018.1"/>
    </source>
</evidence>
<name>A0A1I0PX09_9EURY</name>
<reference evidence="2 3" key="1">
    <citation type="submission" date="2016-10" db="EMBL/GenBank/DDBJ databases">
        <authorList>
            <person name="de Groot N.N."/>
        </authorList>
    </citation>
    <scope>NUCLEOTIDE SEQUENCE [LARGE SCALE GENOMIC DNA]</scope>
    <source>
        <strain evidence="2 3">CGMCC 1.5337</strain>
    </source>
</reference>
<gene>
    <name evidence="2" type="ORF">SAMN04487945_2050</name>
</gene>
<proteinExistence type="predicted"/>
<dbReference type="STRING" id="355548.SAMN04487945_2050"/>